<sequence length="71" mass="7826">MSLLLSRLSRLCPGKPSLVGRSSYSLLFSNGFSSSLLQTAPGFVKNTESWFTHLEKKVPLETTASYVSKMI</sequence>
<reference evidence="1" key="3">
    <citation type="submission" date="2021-01" db="EMBL/GenBank/DDBJ databases">
        <authorList>
            <consortium name="Genoscope - CEA"/>
            <person name="William W."/>
        </authorList>
    </citation>
    <scope>NUCLEOTIDE SEQUENCE</scope>
</reference>
<evidence type="ECO:0000313" key="3">
    <source>
        <dbReference type="Proteomes" id="UP000028999"/>
    </source>
</evidence>
<dbReference type="EMBL" id="HG994364">
    <property type="protein sequence ID" value="CAF2326320.1"/>
    <property type="molecule type" value="Genomic_DNA"/>
</dbReference>
<name>A0A078HX95_BRANA</name>
<reference evidence="2" key="2">
    <citation type="submission" date="2014-06" db="EMBL/GenBank/DDBJ databases">
        <authorList>
            <person name="Genoscope - CEA"/>
        </authorList>
    </citation>
    <scope>NUCLEOTIDE SEQUENCE</scope>
</reference>
<proteinExistence type="predicted"/>
<evidence type="ECO:0000313" key="1">
    <source>
        <dbReference type="EMBL" id="CAF2326320.1"/>
    </source>
</evidence>
<dbReference type="Proteomes" id="UP000028999">
    <property type="component" value="Unassembled WGS sequence"/>
</dbReference>
<gene>
    <name evidence="2" type="primary">BnaA10g08280D</name>
    <name evidence="1" type="ORF">DARMORV10_A10P11690.1</name>
    <name evidence="2" type="ORF">GSBRNA2T00074875001</name>
</gene>
<reference evidence="2 3" key="1">
    <citation type="journal article" date="2014" name="Science">
        <title>Plant genetics. Early allopolyploid evolution in the post-Neolithic Brassica napus oilseed genome.</title>
        <authorList>
            <person name="Chalhoub B."/>
            <person name="Denoeud F."/>
            <person name="Liu S."/>
            <person name="Parkin I.A."/>
            <person name="Tang H."/>
            <person name="Wang X."/>
            <person name="Chiquet J."/>
            <person name="Belcram H."/>
            <person name="Tong C."/>
            <person name="Samans B."/>
            <person name="Correa M."/>
            <person name="Da Silva C."/>
            <person name="Just J."/>
            <person name="Falentin C."/>
            <person name="Koh C.S."/>
            <person name="Le Clainche I."/>
            <person name="Bernard M."/>
            <person name="Bento P."/>
            <person name="Noel B."/>
            <person name="Labadie K."/>
            <person name="Alberti A."/>
            <person name="Charles M."/>
            <person name="Arnaud D."/>
            <person name="Guo H."/>
            <person name="Daviaud C."/>
            <person name="Alamery S."/>
            <person name="Jabbari K."/>
            <person name="Zhao M."/>
            <person name="Edger P.P."/>
            <person name="Chelaifa H."/>
            <person name="Tack D."/>
            <person name="Lassalle G."/>
            <person name="Mestiri I."/>
            <person name="Schnel N."/>
            <person name="Le Paslier M.C."/>
            <person name="Fan G."/>
            <person name="Renault V."/>
            <person name="Bayer P.E."/>
            <person name="Golicz A.A."/>
            <person name="Manoli S."/>
            <person name="Lee T.H."/>
            <person name="Thi V.H."/>
            <person name="Chalabi S."/>
            <person name="Hu Q."/>
            <person name="Fan C."/>
            <person name="Tollenaere R."/>
            <person name="Lu Y."/>
            <person name="Battail C."/>
            <person name="Shen J."/>
            <person name="Sidebottom C.H."/>
            <person name="Wang X."/>
            <person name="Canaguier A."/>
            <person name="Chauveau A."/>
            <person name="Berard A."/>
            <person name="Deniot G."/>
            <person name="Guan M."/>
            <person name="Liu Z."/>
            <person name="Sun F."/>
            <person name="Lim Y.P."/>
            <person name="Lyons E."/>
            <person name="Town C.D."/>
            <person name="Bancroft I."/>
            <person name="Wang X."/>
            <person name="Meng J."/>
            <person name="Ma J."/>
            <person name="Pires J.C."/>
            <person name="King G.J."/>
            <person name="Brunel D."/>
            <person name="Delourme R."/>
            <person name="Renard M."/>
            <person name="Aury J.M."/>
            <person name="Adams K.L."/>
            <person name="Batley J."/>
            <person name="Snowdon R.J."/>
            <person name="Tost J."/>
            <person name="Edwards D."/>
            <person name="Zhou Y."/>
            <person name="Hua W."/>
            <person name="Sharpe A.G."/>
            <person name="Paterson A.H."/>
            <person name="Guan C."/>
            <person name="Wincker P."/>
        </authorList>
    </citation>
    <scope>NUCLEOTIDE SEQUENCE [LARGE SCALE GENOMIC DNA]</scope>
    <source>
        <strain evidence="3">cv. Darmor-bzh</strain>
    </source>
</reference>
<accession>A0A078HX95</accession>
<dbReference type="Proteomes" id="UP001295469">
    <property type="component" value="Chromosome A10"/>
</dbReference>
<dbReference type="EMBL" id="LK032525">
    <property type="protein sequence ID" value="CDY42452.1"/>
    <property type="molecule type" value="Genomic_DNA"/>
</dbReference>
<protein>
    <submittedName>
        <fullName evidence="1">(rape) hypothetical protein</fullName>
    </submittedName>
    <submittedName>
        <fullName evidence="2">BnaA10g08280D protein</fullName>
    </submittedName>
</protein>
<dbReference type="PaxDb" id="3708-A0A078HX95"/>
<evidence type="ECO:0000313" key="2">
    <source>
        <dbReference type="EMBL" id="CDY42452.1"/>
    </source>
</evidence>
<keyword evidence="3" id="KW-1185">Reference proteome</keyword>
<dbReference type="Gramene" id="CDY42452">
    <property type="protein sequence ID" value="CDY42452"/>
    <property type="gene ID" value="GSBRNA2T00074875001"/>
</dbReference>
<dbReference type="AlphaFoldDB" id="A0A078HX95"/>
<organism evidence="2 3">
    <name type="scientific">Brassica napus</name>
    <name type="common">Rape</name>
    <dbReference type="NCBI Taxonomy" id="3708"/>
    <lineage>
        <taxon>Eukaryota</taxon>
        <taxon>Viridiplantae</taxon>
        <taxon>Streptophyta</taxon>
        <taxon>Embryophyta</taxon>
        <taxon>Tracheophyta</taxon>
        <taxon>Spermatophyta</taxon>
        <taxon>Magnoliopsida</taxon>
        <taxon>eudicotyledons</taxon>
        <taxon>Gunneridae</taxon>
        <taxon>Pentapetalae</taxon>
        <taxon>rosids</taxon>
        <taxon>malvids</taxon>
        <taxon>Brassicales</taxon>
        <taxon>Brassicaceae</taxon>
        <taxon>Brassiceae</taxon>
        <taxon>Brassica</taxon>
    </lineage>
</organism>